<evidence type="ECO:0000313" key="1">
    <source>
        <dbReference type="EMBL" id="OLF55521.1"/>
    </source>
</evidence>
<dbReference type="NCBIfam" id="TIGR04267">
    <property type="entry name" value="mod_HExxH"/>
    <property type="match status" value="1"/>
</dbReference>
<protein>
    <submittedName>
        <fullName evidence="1">HEXXH motif domain-containing protein</fullName>
    </submittedName>
</protein>
<organism evidence="1 2">
    <name type="scientific">Pseudomonas chlororaphis</name>
    <dbReference type="NCBI Taxonomy" id="587753"/>
    <lineage>
        <taxon>Bacteria</taxon>
        <taxon>Pseudomonadati</taxon>
        <taxon>Pseudomonadota</taxon>
        <taxon>Gammaproteobacteria</taxon>
        <taxon>Pseudomonadales</taxon>
        <taxon>Pseudomonadaceae</taxon>
        <taxon>Pseudomonas</taxon>
    </lineage>
</organism>
<dbReference type="Proteomes" id="UP000185578">
    <property type="component" value="Unassembled WGS sequence"/>
</dbReference>
<evidence type="ECO:0000313" key="2">
    <source>
        <dbReference type="Proteomes" id="UP000185578"/>
    </source>
</evidence>
<name>A0A1Q8EUP3_9PSED</name>
<dbReference type="InterPro" id="IPR026337">
    <property type="entry name" value="AKG_HExxH"/>
</dbReference>
<accession>A0A1Q8EUP3</accession>
<comment type="caution">
    <text evidence="1">The sequence shown here is derived from an EMBL/GenBank/DDBJ whole genome shotgun (WGS) entry which is preliminary data.</text>
</comment>
<sequence length="376" mass="42966">MDMSNSNQQVDDLFHGSTFLPDTEPERFERLLAQVERNRYTMFVALYTELFQLFSAHEQVAGFFEQALAVVLMPAAEQRLIINHPVFQIWSILTFCETNLVLTGKNSDTLPLQGKLLEFCDVLKRIDVARDESPPVYRFDADPLIAQVTPPSYEFPQDEHLRKQLERGGYSTAFFRDVMQIALLRIQHTWPECHRQWQVLVKAVCYLPDGAFRSCSASRYTGVILLSSRDNSILDMEESLVHEAIHQLLYNIVEVCPVVDPQASRETLFTLPWSGQQRDLYGYFHAFYVYVALVKYLERVKSRPPRELQAARERLGFILRGLVRALPDFAASPDFTPQGRELLENLMREVQDLALRHAALLGDGEPAAGPVLGMTA</sequence>
<reference evidence="1 2" key="1">
    <citation type="submission" date="2016-12" db="EMBL/GenBank/DDBJ databases">
        <authorList>
            <person name="Song W.-J."/>
            <person name="Kurnit D.M."/>
        </authorList>
    </citation>
    <scope>NUCLEOTIDE SEQUENCE [LARGE SCALE GENOMIC DNA]</scope>
    <source>
        <strain evidence="1 2">PCL1601</strain>
    </source>
</reference>
<dbReference type="OrthoDB" id="6970119at2"/>
<gene>
    <name evidence="1" type="ORF">BTN82_06135</name>
</gene>
<proteinExistence type="predicted"/>
<dbReference type="EMBL" id="MSCT01000006">
    <property type="protein sequence ID" value="OLF55521.1"/>
    <property type="molecule type" value="Genomic_DNA"/>
</dbReference>
<dbReference type="AlphaFoldDB" id="A0A1Q8EUP3"/>